<feature type="region of interest" description="Disordered" evidence="9">
    <location>
        <begin position="306"/>
        <end position="347"/>
    </location>
</feature>
<accession>A0AAF0DZW5</accession>
<keyword evidence="5" id="KW-0804">Transcription</keyword>
<dbReference type="GO" id="GO:0006367">
    <property type="term" value="P:transcription initiation at RNA polymerase II promoter"/>
    <property type="evidence" value="ECO:0007669"/>
    <property type="project" value="TreeGrafter"/>
</dbReference>
<feature type="compositionally biased region" description="Low complexity" evidence="9">
    <location>
        <begin position="311"/>
        <end position="321"/>
    </location>
</feature>
<organism evidence="11 12">
    <name type="scientific">Malassezia obtusa</name>
    <dbReference type="NCBI Taxonomy" id="76774"/>
    <lineage>
        <taxon>Eukaryota</taxon>
        <taxon>Fungi</taxon>
        <taxon>Dikarya</taxon>
        <taxon>Basidiomycota</taxon>
        <taxon>Ustilaginomycotina</taxon>
        <taxon>Malasseziomycetes</taxon>
        <taxon>Malasseziales</taxon>
        <taxon>Malasseziaceae</taxon>
        <taxon>Malassezia</taxon>
    </lineage>
</organism>
<reference evidence="11" key="1">
    <citation type="submission" date="2023-03" db="EMBL/GenBank/DDBJ databases">
        <title>Mating type loci evolution in Malassezia.</title>
        <authorList>
            <person name="Coelho M.A."/>
        </authorList>
    </citation>
    <scope>NUCLEOTIDE SEQUENCE</scope>
    <source>
        <strain evidence="11">CBS 7876</strain>
    </source>
</reference>
<evidence type="ECO:0000256" key="3">
    <source>
        <dbReference type="ARBA" id="ARBA00017306"/>
    </source>
</evidence>
<keyword evidence="12" id="KW-1185">Reference proteome</keyword>
<protein>
    <recommendedName>
        <fullName evidence="3">Transcription initiation factor TFIID subunit 4</fullName>
    </recommendedName>
    <alternativeName>
        <fullName evidence="8">TBP-associated factor 4</fullName>
    </alternativeName>
</protein>
<evidence type="ECO:0000259" key="10">
    <source>
        <dbReference type="Pfam" id="PF05236"/>
    </source>
</evidence>
<name>A0AAF0DZW5_9BASI</name>
<evidence type="ECO:0000313" key="11">
    <source>
        <dbReference type="EMBL" id="WFD03181.1"/>
    </source>
</evidence>
<dbReference type="PANTHER" id="PTHR15138">
    <property type="entry name" value="TRANSCRIPTION INITIATION FACTOR TFIID SUBUNIT 4"/>
    <property type="match status" value="1"/>
</dbReference>
<comment type="similarity">
    <text evidence="2">Belongs to the TAF4 family.</text>
</comment>
<evidence type="ECO:0000256" key="4">
    <source>
        <dbReference type="ARBA" id="ARBA00023015"/>
    </source>
</evidence>
<comment type="function">
    <text evidence="7">Functions as a component of the DNA-binding general transcription factor complex TFIID. Binding of TFIID to a promoter (with or without TATA element) is the initial step in pre-initiation complex (PIC) formation. TFIID plays a key role in the regulation of gene expression by RNA polymerase II through different activities such as transcription activator interaction, core promoter recognition and selectivity, TFIIA and TFIIB interaction, chromatin modification (histone acetylation by TAF1), facilitation of DNA opening and initiation of transcription.</text>
</comment>
<evidence type="ECO:0000256" key="2">
    <source>
        <dbReference type="ARBA" id="ARBA00006178"/>
    </source>
</evidence>
<dbReference type="GO" id="GO:0003677">
    <property type="term" value="F:DNA binding"/>
    <property type="evidence" value="ECO:0007669"/>
    <property type="project" value="TreeGrafter"/>
</dbReference>
<feature type="compositionally biased region" description="Polar residues" evidence="9">
    <location>
        <begin position="74"/>
        <end position="83"/>
    </location>
</feature>
<evidence type="ECO:0000256" key="6">
    <source>
        <dbReference type="ARBA" id="ARBA00023242"/>
    </source>
</evidence>
<feature type="region of interest" description="Disordered" evidence="9">
    <location>
        <begin position="374"/>
        <end position="449"/>
    </location>
</feature>
<feature type="domain" description="Transcription initiation factor TFIID component TAF4 C-terminal" evidence="10">
    <location>
        <begin position="160"/>
        <end position="465"/>
    </location>
</feature>
<feature type="compositionally biased region" description="Low complexity" evidence="9">
    <location>
        <begin position="397"/>
        <end position="411"/>
    </location>
</feature>
<sequence length="489" mass="51679">MEKREGERSSARQAKKIKTEHANEAQDASGKPSVSPAPKTTPRTRKAATPPSAEPAAADTSGARATPGGAAEVPQSSTPAPSALSNLDRLASIASNSQRSDNTPLGYRMDPSLLATPTGSGNLPLSLQRLQAMRNAQASPTTGTPGNTSGAQPAFDHLVDVLGFSGVDLRAEEAFIQQGSLWEDANQAASAVLNGAGSGQGLYLNVYPLSAIVHRIAKQYGLKVDPAALDYLSIATRMRFRNLLEAMVRVSRHRAWSSHQRPAPVDDAGEALYHETLTSNPGKQLAAIEKAERIEEGNWRRMRLEREEAEAAAQEAAAAGEDPNGTPGAAKRGKRPLGTSGRNLSEDVRKRLADSTAMRHLGANNVASKYSWLQSPGVRATPRAPARESDEGEARTPAPAAGGLPKPKFAPQTPAPGTRLAPSQGHAGVWSDVATRQAAQKEQERAAKARVTLRDALAALEREDAGGAGRGSGRRALYVARAWGRGRRT</sequence>
<dbReference type="EMBL" id="CP119936">
    <property type="protein sequence ID" value="WFD03181.1"/>
    <property type="molecule type" value="Genomic_DNA"/>
</dbReference>
<dbReference type="Proteomes" id="UP001214603">
    <property type="component" value="Chromosome 3"/>
</dbReference>
<dbReference type="GO" id="GO:0005669">
    <property type="term" value="C:transcription factor TFIID complex"/>
    <property type="evidence" value="ECO:0007669"/>
    <property type="project" value="InterPro"/>
</dbReference>
<dbReference type="PANTHER" id="PTHR15138:SF14">
    <property type="entry name" value="TRANSCRIPTION INITIATION FACTOR TFIID SUBUNIT 4"/>
    <property type="match status" value="1"/>
</dbReference>
<dbReference type="InterPro" id="IPR045144">
    <property type="entry name" value="TAF4"/>
</dbReference>
<keyword evidence="6" id="KW-0539">Nucleus</keyword>
<evidence type="ECO:0000256" key="8">
    <source>
        <dbReference type="ARBA" id="ARBA00031747"/>
    </source>
</evidence>
<gene>
    <name evidence="11" type="ORF">MOBT1_001870</name>
</gene>
<dbReference type="GO" id="GO:0016251">
    <property type="term" value="F:RNA polymerase II general transcription initiation factor activity"/>
    <property type="evidence" value="ECO:0007669"/>
    <property type="project" value="TreeGrafter"/>
</dbReference>
<dbReference type="CDD" id="cd08045">
    <property type="entry name" value="HFD_TAF4"/>
    <property type="match status" value="1"/>
</dbReference>
<evidence type="ECO:0000256" key="1">
    <source>
        <dbReference type="ARBA" id="ARBA00004123"/>
    </source>
</evidence>
<evidence type="ECO:0000256" key="9">
    <source>
        <dbReference type="SAM" id="MobiDB-lite"/>
    </source>
</evidence>
<comment type="subcellular location">
    <subcellularLocation>
        <location evidence="1">Nucleus</location>
    </subcellularLocation>
</comment>
<feature type="region of interest" description="Disordered" evidence="9">
    <location>
        <begin position="95"/>
        <end position="124"/>
    </location>
</feature>
<dbReference type="Pfam" id="PF05236">
    <property type="entry name" value="TAF4"/>
    <property type="match status" value="1"/>
</dbReference>
<feature type="compositionally biased region" description="Basic and acidic residues" evidence="9">
    <location>
        <begin position="1"/>
        <end position="10"/>
    </location>
</feature>
<evidence type="ECO:0000313" key="12">
    <source>
        <dbReference type="Proteomes" id="UP001214603"/>
    </source>
</evidence>
<feature type="compositionally biased region" description="Basic and acidic residues" evidence="9">
    <location>
        <begin position="385"/>
        <end position="394"/>
    </location>
</feature>
<dbReference type="InterPro" id="IPR007900">
    <property type="entry name" value="TAF4_C"/>
</dbReference>
<proteinExistence type="inferred from homology"/>
<evidence type="ECO:0000256" key="5">
    <source>
        <dbReference type="ARBA" id="ARBA00023163"/>
    </source>
</evidence>
<feature type="region of interest" description="Disordered" evidence="9">
    <location>
        <begin position="1"/>
        <end position="83"/>
    </location>
</feature>
<feature type="compositionally biased region" description="Polar residues" evidence="9">
    <location>
        <begin position="115"/>
        <end position="124"/>
    </location>
</feature>
<dbReference type="AlphaFoldDB" id="A0AAF0DZW5"/>
<evidence type="ECO:0000256" key="7">
    <source>
        <dbReference type="ARBA" id="ARBA00025346"/>
    </source>
</evidence>
<feature type="compositionally biased region" description="Low complexity" evidence="9">
    <location>
        <begin position="36"/>
        <end position="58"/>
    </location>
</feature>
<keyword evidence="4" id="KW-0805">Transcription regulation</keyword>